<evidence type="ECO:0000256" key="2">
    <source>
        <dbReference type="SAM" id="Phobius"/>
    </source>
</evidence>
<comment type="similarity">
    <text evidence="1">Belongs to the histidine acid phosphatase family.</text>
</comment>
<dbReference type="Gene3D" id="3.40.50.1240">
    <property type="entry name" value="Phosphoglycerate mutase-like"/>
    <property type="match status" value="1"/>
</dbReference>
<dbReference type="PANTHER" id="PTHR11567">
    <property type="entry name" value="ACID PHOSPHATASE-RELATED"/>
    <property type="match status" value="1"/>
</dbReference>
<feature type="transmembrane region" description="Helical" evidence="2">
    <location>
        <begin position="35"/>
        <end position="52"/>
    </location>
</feature>
<dbReference type="SUPFAM" id="SSF53254">
    <property type="entry name" value="Phosphoglycerate mutase-like"/>
    <property type="match status" value="1"/>
</dbReference>
<organism evidence="3 4">
    <name type="scientific">Galendromus occidentalis</name>
    <name type="common">western predatory mite</name>
    <dbReference type="NCBI Taxonomy" id="34638"/>
    <lineage>
        <taxon>Eukaryota</taxon>
        <taxon>Metazoa</taxon>
        <taxon>Ecdysozoa</taxon>
        <taxon>Arthropoda</taxon>
        <taxon>Chelicerata</taxon>
        <taxon>Arachnida</taxon>
        <taxon>Acari</taxon>
        <taxon>Parasitiformes</taxon>
        <taxon>Mesostigmata</taxon>
        <taxon>Gamasina</taxon>
        <taxon>Phytoseioidea</taxon>
        <taxon>Phytoseiidae</taxon>
        <taxon>Typhlodrominae</taxon>
        <taxon>Galendromus</taxon>
    </lineage>
</organism>
<accession>A0AAJ6QS38</accession>
<dbReference type="RefSeq" id="XP_003742075.1">
    <property type="nucleotide sequence ID" value="XM_003742027.2"/>
</dbReference>
<keyword evidence="2" id="KW-1133">Transmembrane helix</keyword>
<gene>
    <name evidence="4" type="primary">LOC100897484</name>
</gene>
<keyword evidence="2" id="KW-0812">Transmembrane</keyword>
<dbReference type="Pfam" id="PF00328">
    <property type="entry name" value="His_Phos_2"/>
    <property type="match status" value="1"/>
</dbReference>
<evidence type="ECO:0000256" key="1">
    <source>
        <dbReference type="ARBA" id="ARBA00005375"/>
    </source>
</evidence>
<protein>
    <submittedName>
        <fullName evidence="4">Lysosomal acid phosphatase</fullName>
    </submittedName>
</protein>
<dbReference type="KEGG" id="goe:100897484"/>
<dbReference type="InterPro" id="IPR000560">
    <property type="entry name" value="His_Pase_clade-2"/>
</dbReference>
<reference evidence="4" key="1">
    <citation type="submission" date="2025-08" db="UniProtKB">
        <authorList>
            <consortium name="RefSeq"/>
        </authorList>
    </citation>
    <scope>IDENTIFICATION</scope>
</reference>
<keyword evidence="3" id="KW-1185">Reference proteome</keyword>
<name>A0AAJ6QS38_9ACAR</name>
<dbReference type="GO" id="GO:0016791">
    <property type="term" value="F:phosphatase activity"/>
    <property type="evidence" value="ECO:0007669"/>
    <property type="project" value="TreeGrafter"/>
</dbReference>
<dbReference type="CDD" id="cd07061">
    <property type="entry name" value="HP_HAP_like"/>
    <property type="match status" value="1"/>
</dbReference>
<dbReference type="PANTHER" id="PTHR11567:SF210">
    <property type="entry name" value="ACID PHOSPHATASE 5-RELATED"/>
    <property type="match status" value="1"/>
</dbReference>
<dbReference type="Proteomes" id="UP000694867">
    <property type="component" value="Unplaced"/>
</dbReference>
<dbReference type="AlphaFoldDB" id="A0AAJ6QS38"/>
<sequence>MAEEDRPSKNGRVEITLCSAVGRALNQLGRTMRRISIGFALMLSLLITGAQLRQLPDGLADRIETLRQVHVFFRHGERMPTSLYPTDPNQVSDFKDGLGRISIRGKRDQYALGQQLRGRYQGFLSADTNEVKARSSGRDRCLESMEVTLAALYEPDEKRTFENSLRWQPVPVQTMPVDIDGMLYEDSICRKDDEAIERLRTTGEGKRVLTEFKDLMSKLQEKSGKKMKDWVSVRDLLDTLTIESSLGLEIPDWADSETLKEMEACAKYTTLLNYEPDERIRFRAGLLLKDISLHFDDVVNNARKHKLYMYASHDVLVAAYLSAFDSFNGLAVPSSTTVITELYEDSPGKFRVQMLLRNDTETAELKPVHVPGCKIHGCTLDEWNRKVSRFIPMDWRSECGEDALPIKLYDRF</sequence>
<dbReference type="InterPro" id="IPR029033">
    <property type="entry name" value="His_PPase_superfam"/>
</dbReference>
<evidence type="ECO:0000313" key="4">
    <source>
        <dbReference type="RefSeq" id="XP_003742075.1"/>
    </source>
</evidence>
<keyword evidence="2" id="KW-0472">Membrane</keyword>
<dbReference type="GeneID" id="100897484"/>
<proteinExistence type="inferred from homology"/>
<dbReference type="InterPro" id="IPR050645">
    <property type="entry name" value="Histidine_acid_phosphatase"/>
</dbReference>
<evidence type="ECO:0000313" key="3">
    <source>
        <dbReference type="Proteomes" id="UP000694867"/>
    </source>
</evidence>